<organism evidence="7 8">
    <name type="scientific">Enterococcus faecium</name>
    <name type="common">Streptococcus faecium</name>
    <dbReference type="NCBI Taxonomy" id="1352"/>
    <lineage>
        <taxon>Bacteria</taxon>
        <taxon>Bacillati</taxon>
        <taxon>Bacillota</taxon>
        <taxon>Bacilli</taxon>
        <taxon>Lactobacillales</taxon>
        <taxon>Enterococcaceae</taxon>
        <taxon>Enterococcus</taxon>
    </lineage>
</organism>
<feature type="transmembrane region" description="Helical" evidence="5">
    <location>
        <begin position="386"/>
        <end position="410"/>
    </location>
</feature>
<feature type="transmembrane region" description="Helical" evidence="5">
    <location>
        <begin position="229"/>
        <end position="247"/>
    </location>
</feature>
<feature type="domain" description="O-antigen ligase-related" evidence="6">
    <location>
        <begin position="214"/>
        <end position="402"/>
    </location>
</feature>
<dbReference type="RefSeq" id="WP_002347167.1">
    <property type="nucleotide sequence ID" value="NZ_CAAGJZ010000001.1"/>
</dbReference>
<feature type="transmembrane region" description="Helical" evidence="5">
    <location>
        <begin position="91"/>
        <end position="113"/>
    </location>
</feature>
<dbReference type="Proteomes" id="UP000469871">
    <property type="component" value="Unassembled WGS sequence"/>
</dbReference>
<evidence type="ECO:0000313" key="7">
    <source>
        <dbReference type="EMBL" id="KAB7576732.1"/>
    </source>
</evidence>
<keyword evidence="7" id="KW-0436">Ligase</keyword>
<name>A0A7V8C6F6_ENTFC</name>
<feature type="transmembrane region" description="Helical" evidence="5">
    <location>
        <begin position="181"/>
        <end position="199"/>
    </location>
</feature>
<proteinExistence type="predicted"/>
<protein>
    <submittedName>
        <fullName evidence="7">O-antigen ligase family protein</fullName>
    </submittedName>
</protein>
<evidence type="ECO:0000256" key="3">
    <source>
        <dbReference type="ARBA" id="ARBA00022989"/>
    </source>
</evidence>
<feature type="transmembrane region" description="Helical" evidence="5">
    <location>
        <begin position="42"/>
        <end position="59"/>
    </location>
</feature>
<feature type="transmembrane region" description="Helical" evidence="5">
    <location>
        <begin position="454"/>
        <end position="471"/>
    </location>
</feature>
<evidence type="ECO:0000256" key="4">
    <source>
        <dbReference type="ARBA" id="ARBA00023136"/>
    </source>
</evidence>
<evidence type="ECO:0000256" key="1">
    <source>
        <dbReference type="ARBA" id="ARBA00004141"/>
    </source>
</evidence>
<dbReference type="EMBL" id="WEFP01000001">
    <property type="protein sequence ID" value="KAB7576732.1"/>
    <property type="molecule type" value="Genomic_DNA"/>
</dbReference>
<feature type="transmembrane region" description="Helical" evidence="5">
    <location>
        <begin position="68"/>
        <end position="85"/>
    </location>
</feature>
<keyword evidence="2 5" id="KW-0812">Transmembrane</keyword>
<dbReference type="InterPro" id="IPR007016">
    <property type="entry name" value="O-antigen_ligase-rel_domated"/>
</dbReference>
<dbReference type="AlphaFoldDB" id="A0A7V8C6F6"/>
<sequence>MNRIVPVLEKSLLSRDAFRVINLIICLLYFMPSTFNVTNIPMKIAFAWGGIIVLYEVFIKKNFFKMRFSWLLIGAMISFILTIIINRENFLIPSIYNFGYLLITLIVIFPADFSQSEEEKKKKMVYFNNVFIIIIFLAALISIYQFIFLISYHVPTGTPGLLARQGFIEHRLFGVYTSPNVGAMFGYTSIILSLISVLISKITKTIRVFYMMNFIVQIFYITLSSSRGAQVVICSFLVLFLLLFANSKFRKSIREVLPVKIKWMVSILLVLLVYFSFGTNYAKDFLATIPVSIDRKVEVIESNESDKTPLPEKEVILQHSSDNSEISAGRFTIWKAALKVIRPTLLFGYGETDFYGNSDAKFLKKVDLDTTDVNELKRAHGNMHNGFLQVLVSSGIIAFICIYAFYVLNIFSLLKTFFRSKVNYAFLGIVLIFILSIFIDEMVEAHVLFNKRDVISIVFWYYLGSISYLYLKKGELI</sequence>
<evidence type="ECO:0000313" key="8">
    <source>
        <dbReference type="Proteomes" id="UP000469871"/>
    </source>
</evidence>
<keyword evidence="3 5" id="KW-1133">Transmembrane helix</keyword>
<feature type="transmembrane region" description="Helical" evidence="5">
    <location>
        <begin position="422"/>
        <end position="439"/>
    </location>
</feature>
<comment type="caution">
    <text evidence="7">The sequence shown here is derived from an EMBL/GenBank/DDBJ whole genome shotgun (WGS) entry which is preliminary data.</text>
</comment>
<dbReference type="InterPro" id="IPR051533">
    <property type="entry name" value="WaaL-like"/>
</dbReference>
<keyword evidence="4 5" id="KW-0472">Membrane</keyword>
<dbReference type="Pfam" id="PF04932">
    <property type="entry name" value="Wzy_C"/>
    <property type="match status" value="1"/>
</dbReference>
<dbReference type="PANTHER" id="PTHR37422:SF17">
    <property type="entry name" value="O-ANTIGEN LIGASE"/>
    <property type="match status" value="1"/>
</dbReference>
<dbReference type="PANTHER" id="PTHR37422">
    <property type="entry name" value="TEICHURONIC ACID BIOSYNTHESIS PROTEIN TUAE"/>
    <property type="match status" value="1"/>
</dbReference>
<feature type="transmembrane region" description="Helical" evidence="5">
    <location>
        <begin position="125"/>
        <end position="152"/>
    </location>
</feature>
<evidence type="ECO:0000256" key="5">
    <source>
        <dbReference type="SAM" id="Phobius"/>
    </source>
</evidence>
<accession>A0A7V8C6F6</accession>
<evidence type="ECO:0000256" key="2">
    <source>
        <dbReference type="ARBA" id="ARBA00022692"/>
    </source>
</evidence>
<feature type="transmembrane region" description="Helical" evidence="5">
    <location>
        <begin position="206"/>
        <end position="223"/>
    </location>
</feature>
<evidence type="ECO:0000259" key="6">
    <source>
        <dbReference type="Pfam" id="PF04932"/>
    </source>
</evidence>
<gene>
    <name evidence="7" type="ORF">GBM73_05150</name>
</gene>
<reference evidence="7 8" key="1">
    <citation type="submission" date="2019-10" db="EMBL/GenBank/DDBJ databases">
        <title>Evolutionary dynamics of vancomycin-resistant Enterococcus faecium during gastrointestinal tract colonization and bloodstream infection in immunocompromised pediatric patients.</title>
        <authorList>
            <person name="Chilambi G.S."/>
            <person name="Nordstrom H.R."/>
            <person name="Evans D.R."/>
            <person name="Ferrolino J."/>
            <person name="Hayden R.T."/>
            <person name="Maron G.M."/>
            <person name="Vo A.N."/>
            <person name="Gilmore M.S."/>
            <person name="Wolf J."/>
            <person name="Rosch J.W."/>
            <person name="Van Tyne D."/>
        </authorList>
    </citation>
    <scope>NUCLEOTIDE SEQUENCE [LARGE SCALE GENOMIC DNA]</scope>
    <source>
        <strain evidence="7 8">VRECG27</strain>
    </source>
</reference>
<feature type="transmembrane region" description="Helical" evidence="5">
    <location>
        <begin position="259"/>
        <end position="277"/>
    </location>
</feature>
<dbReference type="GO" id="GO:0016874">
    <property type="term" value="F:ligase activity"/>
    <property type="evidence" value="ECO:0007669"/>
    <property type="project" value="UniProtKB-KW"/>
</dbReference>
<comment type="subcellular location">
    <subcellularLocation>
        <location evidence="1">Membrane</location>
        <topology evidence="1">Multi-pass membrane protein</topology>
    </subcellularLocation>
</comment>
<dbReference type="GO" id="GO:0016020">
    <property type="term" value="C:membrane"/>
    <property type="evidence" value="ECO:0007669"/>
    <property type="project" value="UniProtKB-SubCell"/>
</dbReference>